<evidence type="ECO:0000313" key="10">
    <source>
        <dbReference type="Proteomes" id="UP000027192"/>
    </source>
</evidence>
<dbReference type="InterPro" id="IPR033870">
    <property type="entry name" value="FatB"/>
</dbReference>
<accession>A0A066RVL6</accession>
<comment type="caution">
    <text evidence="9">The sequence shown here is derived from an EMBL/GenBank/DDBJ whole genome shotgun (WGS) entry which is preliminary data.</text>
</comment>
<dbReference type="Proteomes" id="UP000027192">
    <property type="component" value="Unassembled WGS sequence"/>
</dbReference>
<proteinExistence type="inferred from homology"/>
<reference evidence="9 10" key="1">
    <citation type="submission" date="2014-04" db="EMBL/GenBank/DDBJ databases">
        <title>Draft genome sequence of Photobacterium halotolerans S2753: a solonamide, ngercheumicin and holomycin producer.</title>
        <authorList>
            <person name="Machado H.R."/>
            <person name="Gram L."/>
        </authorList>
    </citation>
    <scope>NUCLEOTIDE SEQUENCE [LARGE SCALE GENOMIC DNA]</scope>
    <source>
        <strain evidence="9 10">S2753</strain>
    </source>
</reference>
<comment type="subcellular location">
    <subcellularLocation>
        <location evidence="1">Cell envelope</location>
    </subcellularLocation>
</comment>
<dbReference type="EMBL" id="JMIB01000019">
    <property type="protein sequence ID" value="KDM91712.1"/>
    <property type="molecule type" value="Genomic_DNA"/>
</dbReference>
<name>A0A066RVL6_9GAMM</name>
<evidence type="ECO:0000256" key="5">
    <source>
        <dbReference type="ARBA" id="ARBA00022729"/>
    </source>
</evidence>
<dbReference type="Pfam" id="PF01497">
    <property type="entry name" value="Peripla_BP_2"/>
    <property type="match status" value="1"/>
</dbReference>
<keyword evidence="10" id="KW-1185">Reference proteome</keyword>
<keyword evidence="6" id="KW-0175">Coiled coil</keyword>
<dbReference type="InterPro" id="IPR002491">
    <property type="entry name" value="ABC_transptr_periplasmic_BD"/>
</dbReference>
<dbReference type="InterPro" id="IPR051313">
    <property type="entry name" value="Bact_iron-sidero_bind"/>
</dbReference>
<dbReference type="PROSITE" id="PS50983">
    <property type="entry name" value="FE_B12_PBP"/>
    <property type="match status" value="1"/>
</dbReference>
<feature type="signal peptide" evidence="7">
    <location>
        <begin position="1"/>
        <end position="25"/>
    </location>
</feature>
<dbReference type="CDD" id="cd01140">
    <property type="entry name" value="FatB"/>
    <property type="match status" value="1"/>
</dbReference>
<dbReference type="Gene3D" id="3.40.50.1980">
    <property type="entry name" value="Nitrogenase molybdenum iron protein domain"/>
    <property type="match status" value="2"/>
</dbReference>
<organism evidence="9 10">
    <name type="scientific">Photobacterium galatheae</name>
    <dbReference type="NCBI Taxonomy" id="1654360"/>
    <lineage>
        <taxon>Bacteria</taxon>
        <taxon>Pseudomonadati</taxon>
        <taxon>Pseudomonadota</taxon>
        <taxon>Gammaproteobacteria</taxon>
        <taxon>Vibrionales</taxon>
        <taxon>Vibrionaceae</taxon>
        <taxon>Photobacterium</taxon>
    </lineage>
</organism>
<gene>
    <name evidence="9" type="ORF">EA58_10100</name>
</gene>
<keyword evidence="4" id="KW-0408">Iron</keyword>
<dbReference type="PANTHER" id="PTHR30532">
    <property type="entry name" value="IRON III DICITRATE-BINDING PERIPLASMIC PROTEIN"/>
    <property type="match status" value="1"/>
</dbReference>
<evidence type="ECO:0000256" key="1">
    <source>
        <dbReference type="ARBA" id="ARBA00004196"/>
    </source>
</evidence>
<keyword evidence="4" id="KW-0406">Ion transport</keyword>
<evidence type="ECO:0000256" key="7">
    <source>
        <dbReference type="SAM" id="SignalP"/>
    </source>
</evidence>
<dbReference type="PANTHER" id="PTHR30532:SF28">
    <property type="entry name" value="PETROBACTIN-BINDING PROTEIN YCLQ"/>
    <property type="match status" value="1"/>
</dbReference>
<dbReference type="RefSeq" id="WP_036751822.1">
    <property type="nucleotide sequence ID" value="NZ_JAGSGC010000007.1"/>
</dbReference>
<feature type="domain" description="Fe/B12 periplasmic-binding" evidence="8">
    <location>
        <begin position="48"/>
        <end position="308"/>
    </location>
</feature>
<feature type="coiled-coil region" evidence="6">
    <location>
        <begin position="156"/>
        <end position="183"/>
    </location>
</feature>
<evidence type="ECO:0000313" key="9">
    <source>
        <dbReference type="EMBL" id="KDM91712.1"/>
    </source>
</evidence>
<keyword evidence="5 7" id="KW-0732">Signal</keyword>
<comment type="similarity">
    <text evidence="2">Belongs to the bacterial solute-binding protein 8 family.</text>
</comment>
<protein>
    <submittedName>
        <fullName evidence="9">Ferric anguibactin-binding protein</fullName>
    </submittedName>
</protein>
<dbReference type="GO" id="GO:0030288">
    <property type="term" value="C:outer membrane-bounded periplasmic space"/>
    <property type="evidence" value="ECO:0007669"/>
    <property type="project" value="TreeGrafter"/>
</dbReference>
<evidence type="ECO:0000256" key="6">
    <source>
        <dbReference type="SAM" id="Coils"/>
    </source>
</evidence>
<keyword evidence="4" id="KW-0410">Iron transport</keyword>
<dbReference type="SUPFAM" id="SSF53807">
    <property type="entry name" value="Helical backbone' metal receptor"/>
    <property type="match status" value="1"/>
</dbReference>
<evidence type="ECO:0000259" key="8">
    <source>
        <dbReference type="PROSITE" id="PS50983"/>
    </source>
</evidence>
<keyword evidence="3" id="KW-0813">Transport</keyword>
<dbReference type="GO" id="GO:1901678">
    <property type="term" value="P:iron coordination entity transport"/>
    <property type="evidence" value="ECO:0007669"/>
    <property type="project" value="UniProtKB-ARBA"/>
</dbReference>
<dbReference type="STRING" id="1654360.EA58_10100"/>
<dbReference type="OrthoDB" id="63946at2"/>
<feature type="chain" id="PRO_5001626016" evidence="7">
    <location>
        <begin position="26"/>
        <end position="308"/>
    </location>
</feature>
<evidence type="ECO:0000256" key="3">
    <source>
        <dbReference type="ARBA" id="ARBA00022448"/>
    </source>
</evidence>
<evidence type="ECO:0000256" key="4">
    <source>
        <dbReference type="ARBA" id="ARBA00022496"/>
    </source>
</evidence>
<sequence>MKSFGLLSRVVLLAAGLLAAQAVFADNNSPKSIKHALGEITLNKVPQRVVVLGQGSLDTLDRLGVEPVGVVKSMMPAYLNKYQDEKYVGVGSVVEPDFEAIFMAKPDLIIAEARMTALMDQLSEIAPTIMYSVEYGQYWQDAQQNWRMLGEIFNKQAEAEQLIAETQTKLNAAKQRVKDSKMNALMLMNNGNKLAMFNEGSRFSMVFDDFGFTPARSEKVSAGGPHGNLISFEYVADAKPDAMLVLDREQAIGRDNGKAKARFDNPLVKSTPAYKQNHIVYLNPNAWYITMAGATATELMIDDINALF</sequence>
<dbReference type="AlphaFoldDB" id="A0A066RVL6"/>
<evidence type="ECO:0000256" key="2">
    <source>
        <dbReference type="ARBA" id="ARBA00008814"/>
    </source>
</evidence>